<keyword evidence="1" id="KW-0540">Nuclease</keyword>
<feature type="domain" description="HNH nuclease" evidence="5">
    <location>
        <begin position="26"/>
        <end position="88"/>
    </location>
</feature>
<dbReference type="CDD" id="cd00085">
    <property type="entry name" value="HNHc"/>
    <property type="match status" value="1"/>
</dbReference>
<dbReference type="PANTHER" id="PTHR41286">
    <property type="entry name" value="HNH NUCLEASE YAJD-RELATED"/>
    <property type="match status" value="1"/>
</dbReference>
<organism evidence="6 7">
    <name type="scientific">Weissella ceti</name>
    <dbReference type="NCBI Taxonomy" id="759620"/>
    <lineage>
        <taxon>Bacteria</taxon>
        <taxon>Bacillati</taxon>
        <taxon>Bacillota</taxon>
        <taxon>Bacilli</taxon>
        <taxon>Lactobacillales</taxon>
        <taxon>Lactobacillaceae</taxon>
        <taxon>Weissella</taxon>
    </lineage>
</organism>
<dbReference type="PANTHER" id="PTHR41286:SF1">
    <property type="entry name" value="HNH NUCLEASE YAJD-RELATED"/>
    <property type="match status" value="1"/>
</dbReference>
<comment type="caution">
    <text evidence="6">The sequence shown here is derived from an EMBL/GenBank/DDBJ whole genome shotgun (WGS) entry which is preliminary data.</text>
</comment>
<evidence type="ECO:0000313" key="7">
    <source>
        <dbReference type="Proteomes" id="UP001526225"/>
    </source>
</evidence>
<dbReference type="InterPro" id="IPR003615">
    <property type="entry name" value="HNH_nuc"/>
</dbReference>
<dbReference type="GO" id="GO:0004519">
    <property type="term" value="F:endonuclease activity"/>
    <property type="evidence" value="ECO:0007669"/>
    <property type="project" value="UniProtKB-KW"/>
</dbReference>
<gene>
    <name evidence="6" type="ORF">OIT44_02875</name>
</gene>
<evidence type="ECO:0000256" key="2">
    <source>
        <dbReference type="ARBA" id="ARBA00022801"/>
    </source>
</evidence>
<dbReference type="Pfam" id="PF01844">
    <property type="entry name" value="HNH"/>
    <property type="match status" value="1"/>
</dbReference>
<name>A0ABT3E3L5_9LACO</name>
<evidence type="ECO:0000256" key="1">
    <source>
        <dbReference type="ARBA" id="ARBA00022722"/>
    </source>
</evidence>
<dbReference type="Proteomes" id="UP001526225">
    <property type="component" value="Unassembled WGS sequence"/>
</dbReference>
<accession>A0ABT3E3L5</accession>
<proteinExistence type="inferred from homology"/>
<dbReference type="SMART" id="SM00507">
    <property type="entry name" value="HNHc"/>
    <property type="match status" value="1"/>
</dbReference>
<dbReference type="EMBL" id="JAOZFE010000002">
    <property type="protein sequence ID" value="MCW0953015.1"/>
    <property type="molecule type" value="Genomic_DNA"/>
</dbReference>
<evidence type="ECO:0000256" key="3">
    <source>
        <dbReference type="ARBA" id="ARBA00038412"/>
    </source>
</evidence>
<dbReference type="Gene3D" id="1.10.30.50">
    <property type="match status" value="1"/>
</dbReference>
<keyword evidence="6" id="KW-0255">Endonuclease</keyword>
<keyword evidence="2" id="KW-0378">Hydrolase</keyword>
<evidence type="ECO:0000313" key="6">
    <source>
        <dbReference type="EMBL" id="MCW0953015.1"/>
    </source>
</evidence>
<comment type="similarity">
    <text evidence="3">Belongs to the HNH nuclease family.</text>
</comment>
<reference evidence="6 7" key="1">
    <citation type="submission" date="2022-10" db="EMBL/GenBank/DDBJ databases">
        <title>Weissella fermenti sp. nov., isolated from fermented cabbage.</title>
        <authorList>
            <person name="Lee J.K."/>
            <person name="Baek J.H."/>
            <person name="Choi D.G."/>
            <person name="Kim J.M."/>
            <person name="Jeon C.O."/>
        </authorList>
    </citation>
    <scope>NUCLEOTIDE SEQUENCE [LARGE SCALE GENOMIC DNA]</scope>
    <source>
        <strain evidence="6 7">KACC 18534</strain>
    </source>
</reference>
<keyword evidence="7" id="KW-1185">Reference proteome</keyword>
<dbReference type="InterPro" id="IPR002711">
    <property type="entry name" value="HNH"/>
</dbReference>
<evidence type="ECO:0000256" key="4">
    <source>
        <dbReference type="ARBA" id="ARBA00040194"/>
    </source>
</evidence>
<protein>
    <recommendedName>
        <fullName evidence="4">Putative HNH nuclease YajD</fullName>
    </recommendedName>
</protein>
<evidence type="ECO:0000259" key="5">
    <source>
        <dbReference type="SMART" id="SM00507"/>
    </source>
</evidence>
<sequence>MSSDVPKTFYDKADRVRFYRSKRWRQLRNWVVERDHHECLSCRAEGVITTDRTPDVVIEVDHILSIIDRPDLVLDADNLQSLCRMCHNAKHDKYRVMLKSRTKAGDEWFG</sequence>